<accession>A0ACB6Z8F3</accession>
<proteinExistence type="predicted"/>
<evidence type="ECO:0000313" key="1">
    <source>
        <dbReference type="EMBL" id="KAF9645883.1"/>
    </source>
</evidence>
<name>A0ACB6Z8F3_THEGA</name>
<sequence>MSIHESKRSLPAGMRSTPDDSPHGSPHKMQNHPSRWQTSDSRCGSGGNVIKTRYSSKIREINRRLANPDKGFFLGDGLKKSHPHVRAPIGWRRGGNGGGRGSSLRSLASFLTPPALFVSGFIPRPHHTPFRLKPDEPLDGLCAEKDRYGPSEPAGVLDVGHHVCSGKEFFVWSLDSVGMVMARWGLQLGAFCVWYLWHCERFRCLKRVLYFPSCVCSG</sequence>
<keyword evidence="2" id="KW-1185">Reference proteome</keyword>
<dbReference type="EMBL" id="MU118075">
    <property type="protein sequence ID" value="KAF9645883.1"/>
    <property type="molecule type" value="Genomic_DNA"/>
</dbReference>
<reference evidence="1" key="2">
    <citation type="journal article" date="2020" name="Nat. Commun.">
        <title>Large-scale genome sequencing of mycorrhizal fungi provides insights into the early evolution of symbiotic traits.</title>
        <authorList>
            <person name="Miyauchi S."/>
            <person name="Kiss E."/>
            <person name="Kuo A."/>
            <person name="Drula E."/>
            <person name="Kohler A."/>
            <person name="Sanchez-Garcia M."/>
            <person name="Morin E."/>
            <person name="Andreopoulos B."/>
            <person name="Barry K.W."/>
            <person name="Bonito G."/>
            <person name="Buee M."/>
            <person name="Carver A."/>
            <person name="Chen C."/>
            <person name="Cichocki N."/>
            <person name="Clum A."/>
            <person name="Culley D."/>
            <person name="Crous P.W."/>
            <person name="Fauchery L."/>
            <person name="Girlanda M."/>
            <person name="Hayes R.D."/>
            <person name="Keri Z."/>
            <person name="LaButti K."/>
            <person name="Lipzen A."/>
            <person name="Lombard V."/>
            <person name="Magnuson J."/>
            <person name="Maillard F."/>
            <person name="Murat C."/>
            <person name="Nolan M."/>
            <person name="Ohm R.A."/>
            <person name="Pangilinan J."/>
            <person name="Pereira M.F."/>
            <person name="Perotto S."/>
            <person name="Peter M."/>
            <person name="Pfister S."/>
            <person name="Riley R."/>
            <person name="Sitrit Y."/>
            <person name="Stielow J.B."/>
            <person name="Szollosi G."/>
            <person name="Zifcakova L."/>
            <person name="Stursova M."/>
            <person name="Spatafora J.W."/>
            <person name="Tedersoo L."/>
            <person name="Vaario L.M."/>
            <person name="Yamada A."/>
            <person name="Yan M."/>
            <person name="Wang P."/>
            <person name="Xu J."/>
            <person name="Bruns T."/>
            <person name="Baldrian P."/>
            <person name="Vilgalys R."/>
            <person name="Dunand C."/>
            <person name="Henrissat B."/>
            <person name="Grigoriev I.V."/>
            <person name="Hibbett D."/>
            <person name="Nagy L.G."/>
            <person name="Martin F.M."/>
        </authorList>
    </citation>
    <scope>NUCLEOTIDE SEQUENCE</scope>
    <source>
        <strain evidence="1">P2</strain>
    </source>
</reference>
<organism evidence="1 2">
    <name type="scientific">Thelephora ganbajun</name>
    <name type="common">Ganba fungus</name>
    <dbReference type="NCBI Taxonomy" id="370292"/>
    <lineage>
        <taxon>Eukaryota</taxon>
        <taxon>Fungi</taxon>
        <taxon>Dikarya</taxon>
        <taxon>Basidiomycota</taxon>
        <taxon>Agaricomycotina</taxon>
        <taxon>Agaricomycetes</taxon>
        <taxon>Thelephorales</taxon>
        <taxon>Thelephoraceae</taxon>
        <taxon>Thelephora</taxon>
    </lineage>
</organism>
<dbReference type="Proteomes" id="UP000886501">
    <property type="component" value="Unassembled WGS sequence"/>
</dbReference>
<evidence type="ECO:0000313" key="2">
    <source>
        <dbReference type="Proteomes" id="UP000886501"/>
    </source>
</evidence>
<protein>
    <submittedName>
        <fullName evidence="1">Uncharacterized protein</fullName>
    </submittedName>
</protein>
<gene>
    <name evidence="1" type="ORF">BDM02DRAFT_391013</name>
</gene>
<comment type="caution">
    <text evidence="1">The sequence shown here is derived from an EMBL/GenBank/DDBJ whole genome shotgun (WGS) entry which is preliminary data.</text>
</comment>
<reference evidence="1" key="1">
    <citation type="submission" date="2019-10" db="EMBL/GenBank/DDBJ databases">
        <authorList>
            <consortium name="DOE Joint Genome Institute"/>
            <person name="Kuo A."/>
            <person name="Miyauchi S."/>
            <person name="Kiss E."/>
            <person name="Drula E."/>
            <person name="Kohler A."/>
            <person name="Sanchez-Garcia M."/>
            <person name="Andreopoulos B."/>
            <person name="Barry K.W."/>
            <person name="Bonito G."/>
            <person name="Buee M."/>
            <person name="Carver A."/>
            <person name="Chen C."/>
            <person name="Cichocki N."/>
            <person name="Clum A."/>
            <person name="Culley D."/>
            <person name="Crous P.W."/>
            <person name="Fauchery L."/>
            <person name="Girlanda M."/>
            <person name="Hayes R."/>
            <person name="Keri Z."/>
            <person name="Labutti K."/>
            <person name="Lipzen A."/>
            <person name="Lombard V."/>
            <person name="Magnuson J."/>
            <person name="Maillard F."/>
            <person name="Morin E."/>
            <person name="Murat C."/>
            <person name="Nolan M."/>
            <person name="Ohm R."/>
            <person name="Pangilinan J."/>
            <person name="Pereira M."/>
            <person name="Perotto S."/>
            <person name="Peter M."/>
            <person name="Riley R."/>
            <person name="Sitrit Y."/>
            <person name="Stielow B."/>
            <person name="Szollosi G."/>
            <person name="Zifcakova L."/>
            <person name="Stursova M."/>
            <person name="Spatafora J.W."/>
            <person name="Tedersoo L."/>
            <person name="Vaario L.-M."/>
            <person name="Yamada A."/>
            <person name="Yan M."/>
            <person name="Wang P."/>
            <person name="Xu J."/>
            <person name="Bruns T."/>
            <person name="Baldrian P."/>
            <person name="Vilgalys R."/>
            <person name="Henrissat B."/>
            <person name="Grigoriev I.V."/>
            <person name="Hibbett D."/>
            <person name="Nagy L.G."/>
            <person name="Martin F.M."/>
        </authorList>
    </citation>
    <scope>NUCLEOTIDE SEQUENCE</scope>
    <source>
        <strain evidence="1">P2</strain>
    </source>
</reference>